<feature type="non-terminal residue" evidence="1">
    <location>
        <position position="1"/>
    </location>
</feature>
<protein>
    <submittedName>
        <fullName evidence="1">Uncharacterized protein</fullName>
    </submittedName>
</protein>
<organism evidence="1">
    <name type="scientific">marine metagenome</name>
    <dbReference type="NCBI Taxonomy" id="408172"/>
    <lineage>
        <taxon>unclassified sequences</taxon>
        <taxon>metagenomes</taxon>
        <taxon>ecological metagenomes</taxon>
    </lineage>
</organism>
<accession>A0A382GVR4</accession>
<name>A0A382GVR4_9ZZZZ</name>
<sequence length="167" mass="17843">VDISVAVSPTFGTGTLIPRSKSWKRPDPHAAIAEIPKVIPINREVVIIPAAVPLIASLPESTAVTVTGAIINPKPSPAIIKCMLIRGSLMFWSQYCISRRAVPHIARADIDGILRSSFLVNIPPRTAPTGMAIVRRERINPPSIGDFIKTVFAINGIVTSAIIKAAP</sequence>
<dbReference type="AlphaFoldDB" id="A0A382GVR4"/>
<evidence type="ECO:0000313" key="1">
    <source>
        <dbReference type="EMBL" id="SVB78955.1"/>
    </source>
</evidence>
<dbReference type="EMBL" id="UINC01057612">
    <property type="protein sequence ID" value="SVB78955.1"/>
    <property type="molecule type" value="Genomic_DNA"/>
</dbReference>
<gene>
    <name evidence="1" type="ORF">METZ01_LOCUS231809</name>
</gene>
<reference evidence="1" key="1">
    <citation type="submission" date="2018-05" db="EMBL/GenBank/DDBJ databases">
        <authorList>
            <person name="Lanie J.A."/>
            <person name="Ng W.-L."/>
            <person name="Kazmierczak K.M."/>
            <person name="Andrzejewski T.M."/>
            <person name="Davidsen T.M."/>
            <person name="Wayne K.J."/>
            <person name="Tettelin H."/>
            <person name="Glass J.I."/>
            <person name="Rusch D."/>
            <person name="Podicherti R."/>
            <person name="Tsui H.-C.T."/>
            <person name="Winkler M.E."/>
        </authorList>
    </citation>
    <scope>NUCLEOTIDE SEQUENCE</scope>
</reference>
<proteinExistence type="predicted"/>